<accession>A0A6C0B217</accession>
<protein>
    <recommendedName>
        <fullName evidence="1">Prolyl 4-hydroxylase alpha subunit Fe(2+) 2OG dioxygenase domain-containing protein</fullName>
    </recommendedName>
</protein>
<dbReference type="GO" id="GO:0005737">
    <property type="term" value="C:cytoplasm"/>
    <property type="evidence" value="ECO:0007669"/>
    <property type="project" value="TreeGrafter"/>
</dbReference>
<dbReference type="PANTHER" id="PTHR12117">
    <property type="entry name" value="HISTONE ACETYLTRANSFERASE COMPLEX"/>
    <property type="match status" value="1"/>
</dbReference>
<evidence type="ECO:0000259" key="1">
    <source>
        <dbReference type="Pfam" id="PF13640"/>
    </source>
</evidence>
<dbReference type="InterPro" id="IPR044862">
    <property type="entry name" value="Pro_4_hyd_alph_FE2OG_OXY"/>
</dbReference>
<reference evidence="2" key="1">
    <citation type="journal article" date="2020" name="Nature">
        <title>Giant virus diversity and host interactions through global metagenomics.</title>
        <authorList>
            <person name="Schulz F."/>
            <person name="Roux S."/>
            <person name="Paez-Espino D."/>
            <person name="Jungbluth S."/>
            <person name="Walsh D.A."/>
            <person name="Denef V.J."/>
            <person name="McMahon K.D."/>
            <person name="Konstantinidis K.T."/>
            <person name="Eloe-Fadrosh E.A."/>
            <person name="Kyrpides N.C."/>
            <person name="Woyke T."/>
        </authorList>
    </citation>
    <scope>NUCLEOTIDE SEQUENCE</scope>
    <source>
        <strain evidence="2">GVMAG-M-3300009182-78</strain>
    </source>
</reference>
<name>A0A6C0B217_9ZZZZ</name>
<dbReference type="GO" id="GO:0006449">
    <property type="term" value="P:regulation of translational termination"/>
    <property type="evidence" value="ECO:0007669"/>
    <property type="project" value="TreeGrafter"/>
</dbReference>
<dbReference type="Gene3D" id="2.60.120.620">
    <property type="entry name" value="q2cbj1_9rhob like domain"/>
    <property type="match status" value="1"/>
</dbReference>
<sequence length="240" mass="28407">MCDLNQYNTNQLHSDFISAKPFHYVVIDSFLQNDYAEKILNELNQFDTLLDEEYNNKEIDYEVQSKKIGLSDFNRLGPMVQSFIDLSNSKEFIYFLEKITGIQEIESDPHLYGGGIHRTKSGGRLAIHSDFNVHPITKKHRRINALLYFNKDWKPDYNGELELWEKDMNSSPIKIAPLFNRLVIFRITDDAFHGHPEIWNAPISIPRYSLALYYYTSDRPNEEKNEPHMALWQKRFNKYY</sequence>
<dbReference type="PANTHER" id="PTHR12117:SF0">
    <property type="entry name" value="PROLYL 3-HYDROXYLASE OGFOD1"/>
    <property type="match status" value="1"/>
</dbReference>
<dbReference type="EMBL" id="MN739044">
    <property type="protein sequence ID" value="QHS85513.1"/>
    <property type="molecule type" value="Genomic_DNA"/>
</dbReference>
<proteinExistence type="predicted"/>
<dbReference type="AlphaFoldDB" id="A0A6C0B217"/>
<feature type="domain" description="Prolyl 4-hydroxylase alpha subunit Fe(2+) 2OG dioxygenase" evidence="1">
    <location>
        <begin position="116"/>
        <end position="215"/>
    </location>
</feature>
<organism evidence="2">
    <name type="scientific">viral metagenome</name>
    <dbReference type="NCBI Taxonomy" id="1070528"/>
    <lineage>
        <taxon>unclassified sequences</taxon>
        <taxon>metagenomes</taxon>
        <taxon>organismal metagenomes</taxon>
    </lineage>
</organism>
<dbReference type="Pfam" id="PF13640">
    <property type="entry name" value="2OG-FeII_Oxy_3"/>
    <property type="match status" value="1"/>
</dbReference>
<evidence type="ECO:0000313" key="2">
    <source>
        <dbReference type="EMBL" id="QHS85513.1"/>
    </source>
</evidence>
<dbReference type="GO" id="GO:0031543">
    <property type="term" value="F:peptidyl-proline dioxygenase activity"/>
    <property type="evidence" value="ECO:0007669"/>
    <property type="project" value="TreeGrafter"/>
</dbReference>
<dbReference type="InterPro" id="IPR051842">
    <property type="entry name" value="uS12_prolyl_hydroxylase"/>
</dbReference>